<feature type="non-terminal residue" evidence="2">
    <location>
        <position position="45"/>
    </location>
</feature>
<dbReference type="AlphaFoldDB" id="A0A3B1BAI7"/>
<evidence type="ECO:0000256" key="1">
    <source>
        <dbReference type="SAM" id="Phobius"/>
    </source>
</evidence>
<keyword evidence="1" id="KW-0472">Membrane</keyword>
<protein>
    <submittedName>
        <fullName evidence="2">Uncharacterized protein</fullName>
    </submittedName>
</protein>
<sequence>MLNRDNTRQFILFATIGAVGTGGHFLTLILLVEFVGLSAVWATTA</sequence>
<keyword evidence="1" id="KW-1133">Transmembrane helix</keyword>
<name>A0A3B1BAI7_9ZZZZ</name>
<organism evidence="2">
    <name type="scientific">hydrothermal vent metagenome</name>
    <dbReference type="NCBI Taxonomy" id="652676"/>
    <lineage>
        <taxon>unclassified sequences</taxon>
        <taxon>metagenomes</taxon>
        <taxon>ecological metagenomes</taxon>
    </lineage>
</organism>
<dbReference type="EMBL" id="UOFZ01000096">
    <property type="protein sequence ID" value="VAX13082.1"/>
    <property type="molecule type" value="Genomic_DNA"/>
</dbReference>
<gene>
    <name evidence="2" type="ORF">MNBD_GAMMA24-2425</name>
</gene>
<keyword evidence="1" id="KW-0812">Transmembrane</keyword>
<accession>A0A3B1BAI7</accession>
<feature type="transmembrane region" description="Helical" evidence="1">
    <location>
        <begin position="12"/>
        <end position="42"/>
    </location>
</feature>
<proteinExistence type="predicted"/>
<reference evidence="2" key="1">
    <citation type="submission" date="2018-06" db="EMBL/GenBank/DDBJ databases">
        <authorList>
            <person name="Zhirakovskaya E."/>
        </authorList>
    </citation>
    <scope>NUCLEOTIDE SEQUENCE</scope>
</reference>
<evidence type="ECO:0000313" key="2">
    <source>
        <dbReference type="EMBL" id="VAX13082.1"/>
    </source>
</evidence>